<accession>A0A9P4IF49</accession>
<evidence type="ECO:0000313" key="4">
    <source>
        <dbReference type="EMBL" id="KAF2098145.1"/>
    </source>
</evidence>
<reference evidence="4" key="1">
    <citation type="journal article" date="2020" name="Stud. Mycol.">
        <title>101 Dothideomycetes genomes: a test case for predicting lifestyles and emergence of pathogens.</title>
        <authorList>
            <person name="Haridas S."/>
            <person name="Albert R."/>
            <person name="Binder M."/>
            <person name="Bloem J."/>
            <person name="Labutti K."/>
            <person name="Salamov A."/>
            <person name="Andreopoulos B."/>
            <person name="Baker S."/>
            <person name="Barry K."/>
            <person name="Bills G."/>
            <person name="Bluhm B."/>
            <person name="Cannon C."/>
            <person name="Castanera R."/>
            <person name="Culley D."/>
            <person name="Daum C."/>
            <person name="Ezra D."/>
            <person name="Gonzalez J."/>
            <person name="Henrissat B."/>
            <person name="Kuo A."/>
            <person name="Liang C."/>
            <person name="Lipzen A."/>
            <person name="Lutzoni F."/>
            <person name="Magnuson J."/>
            <person name="Mondo S."/>
            <person name="Nolan M."/>
            <person name="Ohm R."/>
            <person name="Pangilinan J."/>
            <person name="Park H.-J."/>
            <person name="Ramirez L."/>
            <person name="Alfaro M."/>
            <person name="Sun H."/>
            <person name="Tritt A."/>
            <person name="Yoshinaga Y."/>
            <person name="Zwiers L.-H."/>
            <person name="Turgeon B."/>
            <person name="Goodwin S."/>
            <person name="Spatafora J."/>
            <person name="Crous P."/>
            <person name="Grigoriev I."/>
        </authorList>
    </citation>
    <scope>NUCLEOTIDE SEQUENCE</scope>
    <source>
        <strain evidence="4">CBS 133067</strain>
    </source>
</reference>
<feature type="domain" description="CREG-like beta-barrel" evidence="3">
    <location>
        <begin position="37"/>
        <end position="223"/>
    </location>
</feature>
<evidence type="ECO:0000313" key="5">
    <source>
        <dbReference type="Proteomes" id="UP000799772"/>
    </source>
</evidence>
<feature type="signal peptide" evidence="2">
    <location>
        <begin position="1"/>
        <end position="15"/>
    </location>
</feature>
<feature type="chain" id="PRO_5040510341" description="CREG-like beta-barrel domain-containing protein" evidence="2">
    <location>
        <begin position="16"/>
        <end position="253"/>
    </location>
</feature>
<comment type="caution">
    <text evidence="4">The sequence shown here is derived from an EMBL/GenBank/DDBJ whole genome shotgun (WGS) entry which is preliminary data.</text>
</comment>
<sequence length="253" mass="28542">MRPFIVSSLITLATCTTLQPAQEIFSNPPHDDGFRIPTPYESTVMARRILRLESIGTISTIFPSHKSSDEPSTSENRPSDVAGSPLGLMEYFADCEPTTGNPTLLEVAIANSYKNARAGSNVTLSFRWHPPTSYYKTPPYAAHSPAALPRVALTGYLERLDKDDIEANKVADCFTKYHPEARIWLPGNDIHESHFARLVVNEIYWFGGFGDRAHIGWLNPSDWKNISESEIDEIRLPGEKETSWWGWFGRWEL</sequence>
<organism evidence="4 5">
    <name type="scientific">Rhizodiscina lignyota</name>
    <dbReference type="NCBI Taxonomy" id="1504668"/>
    <lineage>
        <taxon>Eukaryota</taxon>
        <taxon>Fungi</taxon>
        <taxon>Dikarya</taxon>
        <taxon>Ascomycota</taxon>
        <taxon>Pezizomycotina</taxon>
        <taxon>Dothideomycetes</taxon>
        <taxon>Pleosporomycetidae</taxon>
        <taxon>Aulographales</taxon>
        <taxon>Rhizodiscinaceae</taxon>
        <taxon>Rhizodiscina</taxon>
    </lineage>
</organism>
<feature type="region of interest" description="Disordered" evidence="1">
    <location>
        <begin position="61"/>
        <end position="81"/>
    </location>
</feature>
<dbReference type="AlphaFoldDB" id="A0A9P4IF49"/>
<dbReference type="InterPro" id="IPR012349">
    <property type="entry name" value="Split_barrel_FMN-bd"/>
</dbReference>
<gene>
    <name evidence="4" type="ORF">NA57DRAFT_40288</name>
</gene>
<keyword evidence="5" id="KW-1185">Reference proteome</keyword>
<dbReference type="PANTHER" id="PTHR37273">
    <property type="entry name" value="CHROMOSOME 8, WHOLE GENOME SHOTGUN SEQUENCE"/>
    <property type="match status" value="1"/>
</dbReference>
<evidence type="ECO:0000256" key="1">
    <source>
        <dbReference type="SAM" id="MobiDB-lite"/>
    </source>
</evidence>
<dbReference type="EMBL" id="ML978127">
    <property type="protein sequence ID" value="KAF2098145.1"/>
    <property type="molecule type" value="Genomic_DNA"/>
</dbReference>
<dbReference type="PANTHER" id="PTHR37273:SF1">
    <property type="entry name" value="ADL397C-AP"/>
    <property type="match status" value="1"/>
</dbReference>
<dbReference type="Proteomes" id="UP000799772">
    <property type="component" value="Unassembled WGS sequence"/>
</dbReference>
<dbReference type="OrthoDB" id="2138282at2759"/>
<evidence type="ECO:0000259" key="3">
    <source>
        <dbReference type="Pfam" id="PF13883"/>
    </source>
</evidence>
<evidence type="ECO:0000256" key="2">
    <source>
        <dbReference type="SAM" id="SignalP"/>
    </source>
</evidence>
<dbReference type="Pfam" id="PF13883">
    <property type="entry name" value="CREG_beta-barrel"/>
    <property type="match status" value="1"/>
</dbReference>
<dbReference type="Gene3D" id="2.30.110.10">
    <property type="entry name" value="Electron Transport, Fmn-binding Protein, Chain A"/>
    <property type="match status" value="1"/>
</dbReference>
<proteinExistence type="predicted"/>
<dbReference type="InterPro" id="IPR055343">
    <property type="entry name" value="CREG_beta-barrel"/>
</dbReference>
<protein>
    <recommendedName>
        <fullName evidence="3">CREG-like beta-barrel domain-containing protein</fullName>
    </recommendedName>
</protein>
<name>A0A9P4IF49_9PEZI</name>
<dbReference type="SUPFAM" id="SSF50475">
    <property type="entry name" value="FMN-binding split barrel"/>
    <property type="match status" value="1"/>
</dbReference>
<keyword evidence="2" id="KW-0732">Signal</keyword>